<dbReference type="Proteomes" id="UP000035681">
    <property type="component" value="Unplaced"/>
</dbReference>
<dbReference type="InterPro" id="IPR040727">
    <property type="entry name" value="NAPRTase_N"/>
</dbReference>
<sequence length="548" mass="61580">MSRDLHNIIHDNVCQPLLTDYYQITMTYAYWKANCHEESAVFDLFFRKNPFQGEYTVFAGLEDVIKFVSNFKFSESDLNFLKKIMPQTTEVEFFDYLASLNCNSLKITAIPEGSVTFPKVPLITVEGPLAICQLLETSLLNLVNYASLVATNAARFRHVAGNNVELLEFGLRRAQGPNGGLSASKYCFIGGFDGTSNVLAAKLYGIPAKGTQAHSFICSFNSESDLKNRLLRSKDGSKEVDILNLCKEKITFLYEIISWPVDREEISQSELIAFCSYAVAFPDSFLALIDTYDVLRSGVINFLAVALALNDLGYQTLGCRIDSGDLCYLSTEIRSIFKKVKVAVPKYANCVDNLKIVASNDIKEETIQSFNEQGHEINSFGVGTHLVTCQKQPALGCVYKLVAVGDVPKIKLSQEVAKISIPGKKNCYRIYGKSSYSILDLMTLENEEPPQPGKQILCRHPFEEGKRALVIPSKVEKLQEVYWDHGKITQYMPSLNEIKQNVTLSMKSIRKDHCRFVNPTPYKVSVSEKLYEFLHEIWLQNAPVGKLE</sequence>
<feature type="domain" description="Nicotinate phosphoribosyltransferase C-terminal" evidence="18">
    <location>
        <begin position="424"/>
        <end position="533"/>
    </location>
</feature>
<dbReference type="InterPro" id="IPR006405">
    <property type="entry name" value="Nic_PRibTrfase_pncB"/>
</dbReference>
<keyword evidence="8 16" id="KW-0436">Ligase</keyword>
<dbReference type="Gene3D" id="3.20.20.70">
    <property type="entry name" value="Aldolase class I"/>
    <property type="match status" value="2"/>
</dbReference>
<evidence type="ECO:0000256" key="7">
    <source>
        <dbReference type="ARBA" id="ARBA00022553"/>
    </source>
</evidence>
<evidence type="ECO:0000256" key="16">
    <source>
        <dbReference type="RuleBase" id="RU365100"/>
    </source>
</evidence>
<comment type="cofactor">
    <cofactor evidence="1">
        <name>Mn(2+)</name>
        <dbReference type="ChEBI" id="CHEBI:29035"/>
    </cofactor>
</comment>
<comment type="similarity">
    <text evidence="4 16">Belongs to the NAPRTase family.</text>
</comment>
<keyword evidence="7" id="KW-0597">Phosphoprotein</keyword>
<evidence type="ECO:0000256" key="11">
    <source>
        <dbReference type="ARBA" id="ARBA00022723"/>
    </source>
</evidence>
<evidence type="ECO:0000256" key="15">
    <source>
        <dbReference type="ARBA" id="ARBA00048668"/>
    </source>
</evidence>
<dbReference type="Pfam" id="PF17767">
    <property type="entry name" value="NAPRTase_N"/>
    <property type="match status" value="1"/>
</dbReference>
<dbReference type="SUPFAM" id="SSF54675">
    <property type="entry name" value="Nicotinate/Quinolinate PRTase N-terminal domain-like"/>
    <property type="match status" value="1"/>
</dbReference>
<dbReference type="WBParaSite" id="SSTP_0000437800.1">
    <property type="protein sequence ID" value="SSTP_0000437800.1"/>
    <property type="gene ID" value="SSTP_0000437800"/>
</dbReference>
<evidence type="ECO:0000256" key="3">
    <source>
        <dbReference type="ARBA" id="ARBA00004952"/>
    </source>
</evidence>
<dbReference type="UniPathway" id="UPA00253">
    <property type="reaction ID" value="UER00457"/>
</dbReference>
<evidence type="ECO:0000256" key="4">
    <source>
        <dbReference type="ARBA" id="ARBA00010897"/>
    </source>
</evidence>
<keyword evidence="19" id="KW-1185">Reference proteome</keyword>
<keyword evidence="13" id="KW-0464">Manganese</keyword>
<dbReference type="GO" id="GO:0004516">
    <property type="term" value="F:nicotinate phosphoribosyltransferase activity"/>
    <property type="evidence" value="ECO:0007669"/>
    <property type="project" value="UniProtKB-UniRule"/>
</dbReference>
<comment type="PTM">
    <text evidence="16">Transiently phosphorylated on a His residue during the reaction cycle. Phosphorylation strongly increases the affinity for substrates and increases the rate of nicotinate D-ribonucleotide production. Dephosphorylation regenerates the low-affinity form of the enzyme, leading to product release.</text>
</comment>
<dbReference type="CDD" id="cd01570">
    <property type="entry name" value="NAPRTase_A"/>
    <property type="match status" value="1"/>
</dbReference>
<evidence type="ECO:0000256" key="10">
    <source>
        <dbReference type="ARBA" id="ARBA00022679"/>
    </source>
</evidence>
<dbReference type="WBParaSite" id="TCONS_00014902.p1">
    <property type="protein sequence ID" value="TCONS_00014902.p1"/>
    <property type="gene ID" value="XLOC_010112"/>
</dbReference>
<dbReference type="InterPro" id="IPR013785">
    <property type="entry name" value="Aldolase_TIM"/>
</dbReference>
<keyword evidence="9 16" id="KW-0662">Pyridine nucleotide biosynthesis</keyword>
<evidence type="ECO:0000313" key="20">
    <source>
        <dbReference type="WBParaSite" id="SSTP_0000437800.1"/>
    </source>
</evidence>
<dbReference type="PANTHER" id="PTHR11098:SF1">
    <property type="entry name" value="NICOTINATE PHOSPHORIBOSYLTRANSFERASE"/>
    <property type="match status" value="1"/>
</dbReference>
<dbReference type="Gene3D" id="3.20.140.10">
    <property type="entry name" value="nicotinate phosphoribosyltransferase"/>
    <property type="match status" value="2"/>
</dbReference>
<dbReference type="FunFam" id="3.20.20.70:FF:000155">
    <property type="entry name" value="Nicotinate phosphoribosyltransferase"/>
    <property type="match status" value="1"/>
</dbReference>
<dbReference type="InterPro" id="IPR041619">
    <property type="entry name" value="NAPRTase_C"/>
</dbReference>
<evidence type="ECO:0000256" key="8">
    <source>
        <dbReference type="ARBA" id="ARBA00022598"/>
    </source>
</evidence>
<dbReference type="Pfam" id="PF17956">
    <property type="entry name" value="NAPRTase_C"/>
    <property type="match status" value="1"/>
</dbReference>
<keyword evidence="10 16" id="KW-0808">Transferase</keyword>
<keyword evidence="12" id="KW-0460">Magnesium</keyword>
<keyword evidence="11" id="KW-0479">Metal-binding</keyword>
<dbReference type="GO" id="GO:0034355">
    <property type="term" value="P:NAD+ biosynthetic process via the salvage pathway"/>
    <property type="evidence" value="ECO:0007669"/>
    <property type="project" value="TreeGrafter"/>
</dbReference>
<name>A0A0K0E4F8_STRER</name>
<dbReference type="GO" id="GO:0046872">
    <property type="term" value="F:metal ion binding"/>
    <property type="evidence" value="ECO:0007669"/>
    <property type="project" value="UniProtKB-KW"/>
</dbReference>
<evidence type="ECO:0000256" key="6">
    <source>
        <dbReference type="ARBA" id="ARBA00021569"/>
    </source>
</evidence>
<dbReference type="SUPFAM" id="SSF51690">
    <property type="entry name" value="Nicotinate/Quinolinate PRTase C-terminal domain-like"/>
    <property type="match status" value="1"/>
</dbReference>
<dbReference type="NCBIfam" id="TIGR01513">
    <property type="entry name" value="NAPRTase_put"/>
    <property type="match status" value="1"/>
</dbReference>
<comment type="function">
    <text evidence="14">Catalyzes the first step in the biosynthesis of NAD from nicotinic acid, the ATP-dependent synthesis of beta-nicotinate D-ribonucleotide from nicotinate and 5-phospho-D-ribose 1-phosphate. Helps prevent cellular oxidative stress via its role in NAD biosynthesis.</text>
</comment>
<evidence type="ECO:0000256" key="14">
    <source>
        <dbReference type="ARBA" id="ARBA00023426"/>
    </source>
</evidence>
<dbReference type="PIRSF" id="PIRSF000484">
    <property type="entry name" value="NAPRT"/>
    <property type="match status" value="1"/>
</dbReference>
<feature type="domain" description="Nicotinate phosphoribosyltransferase N-terminal" evidence="17">
    <location>
        <begin position="17"/>
        <end position="144"/>
    </location>
</feature>
<dbReference type="FunFam" id="3.20.140.10:FF:000006">
    <property type="entry name" value="Nicotinate phosphoribosyltransferase"/>
    <property type="match status" value="1"/>
</dbReference>
<dbReference type="EC" id="6.3.4.21" evidence="5 16"/>
<dbReference type="STRING" id="6248.A0A0K0E4F8"/>
<evidence type="ECO:0000256" key="13">
    <source>
        <dbReference type="ARBA" id="ARBA00023211"/>
    </source>
</evidence>
<dbReference type="GO" id="GO:0005829">
    <property type="term" value="C:cytosol"/>
    <property type="evidence" value="ECO:0007669"/>
    <property type="project" value="TreeGrafter"/>
</dbReference>
<evidence type="ECO:0000259" key="18">
    <source>
        <dbReference type="Pfam" id="PF17956"/>
    </source>
</evidence>
<dbReference type="FunFam" id="3.20.140.10:FF:000002">
    <property type="entry name" value="Nicotinate phosphoribosyltransferase"/>
    <property type="match status" value="1"/>
</dbReference>
<dbReference type="InterPro" id="IPR007229">
    <property type="entry name" value="Nic_PRibTrfase-Fam"/>
</dbReference>
<evidence type="ECO:0000256" key="1">
    <source>
        <dbReference type="ARBA" id="ARBA00001936"/>
    </source>
</evidence>
<protein>
    <recommendedName>
        <fullName evidence="6 16">Nicotinate phosphoribosyltransferase</fullName>
        <ecNumber evidence="5 16">6.3.4.21</ecNumber>
    </recommendedName>
</protein>
<comment type="cofactor">
    <cofactor evidence="2">
        <name>Mg(2+)</name>
        <dbReference type="ChEBI" id="CHEBI:18420"/>
    </cofactor>
</comment>
<dbReference type="PANTHER" id="PTHR11098">
    <property type="entry name" value="NICOTINATE PHOSPHORIBOSYLTRANSFERASE"/>
    <property type="match status" value="1"/>
</dbReference>
<comment type="catalytic activity">
    <reaction evidence="15 16">
        <text>5-phospho-alpha-D-ribose 1-diphosphate + nicotinate + ATP + H2O = nicotinate beta-D-ribonucleotide + ADP + phosphate + diphosphate</text>
        <dbReference type="Rhea" id="RHEA:36163"/>
        <dbReference type="ChEBI" id="CHEBI:15377"/>
        <dbReference type="ChEBI" id="CHEBI:30616"/>
        <dbReference type="ChEBI" id="CHEBI:32544"/>
        <dbReference type="ChEBI" id="CHEBI:33019"/>
        <dbReference type="ChEBI" id="CHEBI:43474"/>
        <dbReference type="ChEBI" id="CHEBI:57502"/>
        <dbReference type="ChEBI" id="CHEBI:58017"/>
        <dbReference type="ChEBI" id="CHEBI:456216"/>
        <dbReference type="EC" id="6.3.4.21"/>
    </reaction>
</comment>
<dbReference type="AlphaFoldDB" id="A0A0K0E4F8"/>
<evidence type="ECO:0000256" key="2">
    <source>
        <dbReference type="ARBA" id="ARBA00001946"/>
    </source>
</evidence>
<evidence type="ECO:0000256" key="12">
    <source>
        <dbReference type="ARBA" id="ARBA00022842"/>
    </source>
</evidence>
<evidence type="ECO:0000259" key="17">
    <source>
        <dbReference type="Pfam" id="PF17767"/>
    </source>
</evidence>
<organism evidence="20">
    <name type="scientific">Strongyloides stercoralis</name>
    <name type="common">Threadworm</name>
    <dbReference type="NCBI Taxonomy" id="6248"/>
    <lineage>
        <taxon>Eukaryota</taxon>
        <taxon>Metazoa</taxon>
        <taxon>Ecdysozoa</taxon>
        <taxon>Nematoda</taxon>
        <taxon>Chromadorea</taxon>
        <taxon>Rhabditida</taxon>
        <taxon>Tylenchina</taxon>
        <taxon>Panagrolaimomorpha</taxon>
        <taxon>Strongyloidoidea</taxon>
        <taxon>Strongyloididae</taxon>
        <taxon>Strongyloides</taxon>
    </lineage>
</organism>
<evidence type="ECO:0000256" key="9">
    <source>
        <dbReference type="ARBA" id="ARBA00022642"/>
    </source>
</evidence>
<evidence type="ECO:0000256" key="5">
    <source>
        <dbReference type="ARBA" id="ARBA00013236"/>
    </source>
</evidence>
<dbReference type="FunFam" id="3.20.20.70:FF:000173">
    <property type="entry name" value="Nicotinate phosphoribosyltransferase"/>
    <property type="match status" value="1"/>
</dbReference>
<dbReference type="InterPro" id="IPR036068">
    <property type="entry name" value="Nicotinate_pribotase-like_C"/>
</dbReference>
<evidence type="ECO:0000313" key="19">
    <source>
        <dbReference type="Proteomes" id="UP000035681"/>
    </source>
</evidence>
<dbReference type="GO" id="GO:0016740">
    <property type="term" value="F:transferase activity"/>
    <property type="evidence" value="ECO:0007669"/>
    <property type="project" value="UniProtKB-KW"/>
</dbReference>
<comment type="pathway">
    <text evidence="3 16">Cofactor biosynthesis; NAD(+) biosynthesis; nicotinate D-ribonucleotide from nicotinate: step 1/1.</text>
</comment>
<proteinExistence type="inferred from homology"/>
<reference evidence="20" key="1">
    <citation type="submission" date="2015-08" db="UniProtKB">
        <authorList>
            <consortium name="WormBaseParasite"/>
        </authorList>
    </citation>
    <scope>IDENTIFICATION</scope>
</reference>
<accession>A0A0K0E4F8</accession>